<organism evidence="1 2">
    <name type="scientific">Sphingobacterium hungaricum</name>
    <dbReference type="NCBI Taxonomy" id="2082723"/>
    <lineage>
        <taxon>Bacteria</taxon>
        <taxon>Pseudomonadati</taxon>
        <taxon>Bacteroidota</taxon>
        <taxon>Sphingobacteriia</taxon>
        <taxon>Sphingobacteriales</taxon>
        <taxon>Sphingobacteriaceae</taxon>
        <taxon>Sphingobacterium</taxon>
    </lineage>
</organism>
<comment type="caution">
    <text evidence="1">The sequence shown here is derived from an EMBL/GenBank/DDBJ whole genome shotgun (WGS) entry which is preliminary data.</text>
</comment>
<dbReference type="RefSeq" id="WP_196934866.1">
    <property type="nucleotide sequence ID" value="NZ_MU158698.1"/>
</dbReference>
<keyword evidence="2" id="KW-1185">Reference proteome</keyword>
<evidence type="ECO:0000313" key="1">
    <source>
        <dbReference type="EMBL" id="MBE8712536.1"/>
    </source>
</evidence>
<reference evidence="1" key="1">
    <citation type="submission" date="2018-02" db="EMBL/GenBank/DDBJ databases">
        <authorList>
            <person name="Vasarhelyi B.M."/>
            <person name="Deshmukh S."/>
            <person name="Balint B."/>
            <person name="Kukolya J."/>
        </authorList>
    </citation>
    <scope>NUCLEOTIDE SEQUENCE</scope>
    <source>
        <strain evidence="1">KB22</strain>
    </source>
</reference>
<gene>
    <name evidence="1" type="ORF">C4F49_02425</name>
</gene>
<dbReference type="AlphaFoldDB" id="A0A928UVZ9"/>
<dbReference type="Proteomes" id="UP000616201">
    <property type="component" value="Unassembled WGS sequence"/>
</dbReference>
<name>A0A928UVZ9_9SPHI</name>
<sequence>MSKEIQKEIVQTITDQNKFIRKVKITYATWWQKLFSFLFILPKYKRLYLSDLWPATVFKLLAILTDLKVHKSKQDIDIYSMIQHNIPLFIEFLATGINNKSGKNPQWLIDAINYQFSNEELLTYIIEVYRRLDVETFFGITGSLIDLQHLNHILEAPAHGQSSATSVNITDGANKM</sequence>
<dbReference type="EMBL" id="PRDK01000001">
    <property type="protein sequence ID" value="MBE8712536.1"/>
    <property type="molecule type" value="Genomic_DNA"/>
</dbReference>
<protein>
    <submittedName>
        <fullName evidence="1">Uncharacterized protein</fullName>
    </submittedName>
</protein>
<proteinExistence type="predicted"/>
<evidence type="ECO:0000313" key="2">
    <source>
        <dbReference type="Proteomes" id="UP000616201"/>
    </source>
</evidence>
<accession>A0A928UVZ9</accession>